<dbReference type="VEuPathDB" id="FungiDB:MPH_11559"/>
<proteinExistence type="predicted"/>
<evidence type="ECO:0000313" key="2">
    <source>
        <dbReference type="Proteomes" id="UP000007129"/>
    </source>
</evidence>
<dbReference type="AlphaFoldDB" id="K2REJ7"/>
<dbReference type="HOGENOM" id="CLU_3420625_0_0_1"/>
<dbReference type="EMBL" id="AHHD01000489">
    <property type="protein sequence ID" value="EKG11337.1"/>
    <property type="molecule type" value="Genomic_DNA"/>
</dbReference>
<name>K2REJ7_MACPH</name>
<sequence>VYTRYLFLRLVFLSRYTSSAALLFL</sequence>
<protein>
    <submittedName>
        <fullName evidence="1">Uncharacterized protein</fullName>
    </submittedName>
</protein>
<feature type="non-terminal residue" evidence="1">
    <location>
        <position position="1"/>
    </location>
</feature>
<evidence type="ECO:0000313" key="1">
    <source>
        <dbReference type="EMBL" id="EKG11337.1"/>
    </source>
</evidence>
<reference evidence="1 2" key="1">
    <citation type="journal article" date="2012" name="BMC Genomics">
        <title>Tools to kill: Genome of one of the most destructive plant pathogenic fungi Macrophomina phaseolina.</title>
        <authorList>
            <person name="Islam M.S."/>
            <person name="Haque M.S."/>
            <person name="Islam M.M."/>
            <person name="Emdad E.M."/>
            <person name="Halim A."/>
            <person name="Hossen Q.M.M."/>
            <person name="Hossain M.Z."/>
            <person name="Ahmed B."/>
            <person name="Rahim S."/>
            <person name="Rahman M.S."/>
            <person name="Alam M.M."/>
            <person name="Hou S."/>
            <person name="Wan X."/>
            <person name="Saito J.A."/>
            <person name="Alam M."/>
        </authorList>
    </citation>
    <scope>NUCLEOTIDE SEQUENCE [LARGE SCALE GENOMIC DNA]</scope>
    <source>
        <strain evidence="1 2">MS6</strain>
    </source>
</reference>
<dbReference type="InParanoid" id="K2REJ7"/>
<organism evidence="1 2">
    <name type="scientific">Macrophomina phaseolina (strain MS6)</name>
    <name type="common">Charcoal rot fungus</name>
    <dbReference type="NCBI Taxonomy" id="1126212"/>
    <lineage>
        <taxon>Eukaryota</taxon>
        <taxon>Fungi</taxon>
        <taxon>Dikarya</taxon>
        <taxon>Ascomycota</taxon>
        <taxon>Pezizomycotina</taxon>
        <taxon>Dothideomycetes</taxon>
        <taxon>Dothideomycetes incertae sedis</taxon>
        <taxon>Botryosphaeriales</taxon>
        <taxon>Botryosphaeriaceae</taxon>
        <taxon>Macrophomina</taxon>
    </lineage>
</organism>
<comment type="caution">
    <text evidence="1">The sequence shown here is derived from an EMBL/GenBank/DDBJ whole genome shotgun (WGS) entry which is preliminary data.</text>
</comment>
<accession>K2REJ7</accession>
<gene>
    <name evidence="1" type="ORF">MPH_11559</name>
</gene>
<dbReference type="Proteomes" id="UP000007129">
    <property type="component" value="Unassembled WGS sequence"/>
</dbReference>